<reference evidence="3" key="2">
    <citation type="submission" date="2007-04" db="EMBL/GenBank/DDBJ databases">
        <title>The genome of the human body louse.</title>
        <authorList>
            <consortium name="The Human Body Louse Genome Consortium"/>
            <person name="Kirkness E."/>
            <person name="Walenz B."/>
            <person name="Hass B."/>
            <person name="Bruggner R."/>
            <person name="Strausberg R."/>
        </authorList>
    </citation>
    <scope>NUCLEOTIDE SEQUENCE</scope>
    <source>
        <strain evidence="3">USDA</strain>
    </source>
</reference>
<dbReference type="RefSeq" id="XP_002429738.1">
    <property type="nucleotide sequence ID" value="XM_002429693.1"/>
</dbReference>
<dbReference type="EMBL" id="AAZO01005483">
    <property type="status" value="NOT_ANNOTATED_CDS"/>
    <property type="molecule type" value="Genomic_DNA"/>
</dbReference>
<dbReference type="FunCoup" id="E0VUE4">
    <property type="interactions" value="5"/>
</dbReference>
<feature type="compositionally biased region" description="Basic and acidic residues" evidence="1">
    <location>
        <begin position="63"/>
        <end position="74"/>
    </location>
</feature>
<sequence length="326" mass="37174">MNARIIQNFLLFSFAFSFVLSSAEIVIPIRRNIEDSNISVSSILTNYSKGSPKTTTTTTTVTDSDKSSSDDYHHHQGNNYVSNRENSNYVINKENNINKRNRMSFTGMRGKKENNNDIILDNYNEPCKGTLVTSSNVIDKRSLKNYKELFGGKRAPLAFHGMRGKKSDEYETKWTKPNPFGLRFLPTNQKLLITSGLFEDGDDILTFEYPEYTNIKKENSESMIGDDDVTVKRSPYSFQGMRGKKGSVDMNLKRTMGFLGMRGKKVPEMLWHTDNKYDKREPQMSFFGMKGKKAQSGFFGMRGKKQSSENYFNGNDDGKKTLSIPQ</sequence>
<dbReference type="EMBL" id="DS235786">
    <property type="protein sequence ID" value="EEB17000.1"/>
    <property type="molecule type" value="Genomic_DNA"/>
</dbReference>
<dbReference type="VEuPathDB" id="VectorBase:PHUM449790"/>
<dbReference type="OrthoDB" id="5919137at2759"/>
<dbReference type="GeneID" id="8230020"/>
<accession>E0VUE4</accession>
<dbReference type="EnsemblMetazoa" id="PHUM449790-RA">
    <property type="protein sequence ID" value="PHUM449790-PA"/>
    <property type="gene ID" value="PHUM449790"/>
</dbReference>
<evidence type="ECO:0000313" key="5">
    <source>
        <dbReference type="Proteomes" id="UP000009046"/>
    </source>
</evidence>
<gene>
    <name evidence="4" type="primary">8230020</name>
    <name evidence="3" type="ORF">Phum_PHUM449790</name>
</gene>
<feature type="signal peptide" evidence="2">
    <location>
        <begin position="1"/>
        <end position="23"/>
    </location>
</feature>
<protein>
    <submittedName>
        <fullName evidence="3 4">Uncharacterized protein</fullName>
    </submittedName>
</protein>
<evidence type="ECO:0000313" key="3">
    <source>
        <dbReference type="EMBL" id="EEB17000.1"/>
    </source>
</evidence>
<feature type="chain" id="PRO_5014570217" evidence="2">
    <location>
        <begin position="24"/>
        <end position="326"/>
    </location>
</feature>
<evidence type="ECO:0000256" key="2">
    <source>
        <dbReference type="SAM" id="SignalP"/>
    </source>
</evidence>
<dbReference type="AlphaFoldDB" id="E0VUE4"/>
<name>E0VUE4_PEDHC</name>
<dbReference type="Proteomes" id="UP000009046">
    <property type="component" value="Unassembled WGS sequence"/>
</dbReference>
<keyword evidence="2" id="KW-0732">Signal</keyword>
<dbReference type="HOGENOM" id="CLU_853393_0_0_1"/>
<evidence type="ECO:0000313" key="4">
    <source>
        <dbReference type="EnsemblMetazoa" id="PHUM449790-PA"/>
    </source>
</evidence>
<reference evidence="3" key="1">
    <citation type="submission" date="2007-04" db="EMBL/GenBank/DDBJ databases">
        <title>Annotation of Pediculus humanus corporis strain USDA.</title>
        <authorList>
            <person name="Kirkness E."/>
            <person name="Hannick L."/>
            <person name="Hass B."/>
            <person name="Bruggner R."/>
            <person name="Lawson D."/>
            <person name="Bidwell S."/>
            <person name="Joardar V."/>
            <person name="Caler E."/>
            <person name="Walenz B."/>
            <person name="Inman J."/>
            <person name="Schobel S."/>
            <person name="Galinsky K."/>
            <person name="Amedeo P."/>
            <person name="Strausberg R."/>
        </authorList>
    </citation>
    <scope>NUCLEOTIDE SEQUENCE</scope>
    <source>
        <strain evidence="3">USDA</strain>
    </source>
</reference>
<keyword evidence="5" id="KW-1185">Reference proteome</keyword>
<reference evidence="4" key="3">
    <citation type="submission" date="2021-02" db="UniProtKB">
        <authorList>
            <consortium name="EnsemblMetazoa"/>
        </authorList>
    </citation>
    <scope>IDENTIFICATION</scope>
    <source>
        <strain evidence="4">USDA</strain>
    </source>
</reference>
<proteinExistence type="predicted"/>
<feature type="region of interest" description="Disordered" evidence="1">
    <location>
        <begin position="49"/>
        <end position="82"/>
    </location>
</feature>
<dbReference type="STRING" id="121224.E0VUE4"/>
<feature type="region of interest" description="Disordered" evidence="1">
    <location>
        <begin position="304"/>
        <end position="326"/>
    </location>
</feature>
<evidence type="ECO:0000256" key="1">
    <source>
        <dbReference type="SAM" id="MobiDB-lite"/>
    </source>
</evidence>
<feature type="compositionally biased region" description="Low complexity" evidence="1">
    <location>
        <begin position="53"/>
        <end position="62"/>
    </location>
</feature>
<dbReference type="InParanoid" id="E0VUE4"/>
<dbReference type="KEGG" id="phu:Phum_PHUM449790"/>
<organism>
    <name type="scientific">Pediculus humanus subsp. corporis</name>
    <name type="common">Body louse</name>
    <dbReference type="NCBI Taxonomy" id="121224"/>
    <lineage>
        <taxon>Eukaryota</taxon>
        <taxon>Metazoa</taxon>
        <taxon>Ecdysozoa</taxon>
        <taxon>Arthropoda</taxon>
        <taxon>Hexapoda</taxon>
        <taxon>Insecta</taxon>
        <taxon>Pterygota</taxon>
        <taxon>Neoptera</taxon>
        <taxon>Paraneoptera</taxon>
        <taxon>Psocodea</taxon>
        <taxon>Troctomorpha</taxon>
        <taxon>Phthiraptera</taxon>
        <taxon>Anoplura</taxon>
        <taxon>Pediculidae</taxon>
        <taxon>Pediculus</taxon>
    </lineage>
</organism>
<dbReference type="CTD" id="8230020"/>